<evidence type="ECO:0000313" key="2">
    <source>
        <dbReference type="Proteomes" id="UP000478052"/>
    </source>
</evidence>
<organism evidence="1 2">
    <name type="scientific">Aphis craccivora</name>
    <name type="common">Cowpea aphid</name>
    <dbReference type="NCBI Taxonomy" id="307492"/>
    <lineage>
        <taxon>Eukaryota</taxon>
        <taxon>Metazoa</taxon>
        <taxon>Ecdysozoa</taxon>
        <taxon>Arthropoda</taxon>
        <taxon>Hexapoda</taxon>
        <taxon>Insecta</taxon>
        <taxon>Pterygota</taxon>
        <taxon>Neoptera</taxon>
        <taxon>Paraneoptera</taxon>
        <taxon>Hemiptera</taxon>
        <taxon>Sternorrhyncha</taxon>
        <taxon>Aphidomorpha</taxon>
        <taxon>Aphidoidea</taxon>
        <taxon>Aphididae</taxon>
        <taxon>Aphidini</taxon>
        <taxon>Aphis</taxon>
        <taxon>Aphis</taxon>
    </lineage>
</organism>
<keyword evidence="2" id="KW-1185">Reference proteome</keyword>
<protein>
    <submittedName>
        <fullName evidence="1">Uncharacterized protein</fullName>
    </submittedName>
</protein>
<proteinExistence type="predicted"/>
<gene>
    <name evidence="1" type="ORF">FWK35_00026567</name>
</gene>
<dbReference type="Proteomes" id="UP000478052">
    <property type="component" value="Unassembled WGS sequence"/>
</dbReference>
<evidence type="ECO:0000313" key="1">
    <source>
        <dbReference type="EMBL" id="KAF0772292.1"/>
    </source>
</evidence>
<dbReference type="EMBL" id="VUJU01000196">
    <property type="protein sequence ID" value="KAF0772292.1"/>
    <property type="molecule type" value="Genomic_DNA"/>
</dbReference>
<comment type="caution">
    <text evidence="1">The sequence shown here is derived from an EMBL/GenBank/DDBJ whole genome shotgun (WGS) entry which is preliminary data.</text>
</comment>
<sequence>MNVVGTLGGQK</sequence>
<accession>A0A6G0ZMC2</accession>
<reference evidence="1 2" key="1">
    <citation type="submission" date="2019-08" db="EMBL/GenBank/DDBJ databases">
        <title>Whole genome of Aphis craccivora.</title>
        <authorList>
            <person name="Voronova N.V."/>
            <person name="Shulinski R.S."/>
            <person name="Bandarenka Y.V."/>
            <person name="Zhorov D.G."/>
            <person name="Warner D."/>
        </authorList>
    </citation>
    <scope>NUCLEOTIDE SEQUENCE [LARGE SCALE GENOMIC DNA]</scope>
    <source>
        <strain evidence="1">180601</strain>
        <tissue evidence="1">Whole Body</tissue>
    </source>
</reference>
<name>A0A6G0ZMC2_APHCR</name>